<evidence type="ECO:0000313" key="3">
    <source>
        <dbReference type="EMBL" id="OCW58851.1"/>
    </source>
</evidence>
<feature type="transmembrane region" description="Helical" evidence="1">
    <location>
        <begin position="129"/>
        <end position="159"/>
    </location>
</feature>
<dbReference type="Proteomes" id="UP000094795">
    <property type="component" value="Unassembled WGS sequence"/>
</dbReference>
<reference evidence="3 4" key="1">
    <citation type="submission" date="2015-12" db="EMBL/GenBank/DDBJ databases">
        <authorList>
            <person name="Shamseldin A."/>
            <person name="Moawad H."/>
            <person name="Abd El-Rahim W.M."/>
            <person name="Sadowsky M.J."/>
        </authorList>
    </citation>
    <scope>NUCLEOTIDE SEQUENCE [LARGE SCALE GENOMIC DNA]</scope>
    <source>
        <strain evidence="3 4">JC234</strain>
    </source>
</reference>
<dbReference type="Pfam" id="PF09925">
    <property type="entry name" value="DUF2157"/>
    <property type="match status" value="1"/>
</dbReference>
<feature type="domain" description="DUF2157" evidence="2">
    <location>
        <begin position="13"/>
        <end position="149"/>
    </location>
</feature>
<dbReference type="EMBL" id="LQZT01000003">
    <property type="protein sequence ID" value="OCW58851.1"/>
    <property type="molecule type" value="Genomic_DNA"/>
</dbReference>
<feature type="transmembrane region" description="Helical" evidence="1">
    <location>
        <begin position="317"/>
        <end position="335"/>
    </location>
</feature>
<feature type="transmembrane region" description="Helical" evidence="1">
    <location>
        <begin position="291"/>
        <end position="310"/>
    </location>
</feature>
<name>A0A1C1YZ97_9HYPH</name>
<gene>
    <name evidence="3" type="ORF">AWJ14_20950</name>
</gene>
<keyword evidence="1" id="KW-1133">Transmembrane helix</keyword>
<dbReference type="InterPro" id="IPR018677">
    <property type="entry name" value="DUF2157"/>
</dbReference>
<keyword evidence="4" id="KW-1185">Reference proteome</keyword>
<feature type="transmembrane region" description="Helical" evidence="1">
    <location>
        <begin position="179"/>
        <end position="196"/>
    </location>
</feature>
<feature type="transmembrane region" description="Helical" evidence="1">
    <location>
        <begin position="73"/>
        <end position="91"/>
    </location>
</feature>
<dbReference type="RefSeq" id="WP_066175372.1">
    <property type="nucleotide sequence ID" value="NZ_LQZT01000003.1"/>
</dbReference>
<keyword evidence="1" id="KW-0472">Membrane</keyword>
<proteinExistence type="predicted"/>
<dbReference type="OrthoDB" id="7353197at2"/>
<dbReference type="AlphaFoldDB" id="A0A1C1YZ97"/>
<feature type="transmembrane region" description="Helical" evidence="1">
    <location>
        <begin position="38"/>
        <end position="61"/>
    </location>
</feature>
<feature type="transmembrane region" description="Helical" evidence="1">
    <location>
        <begin position="266"/>
        <end position="285"/>
    </location>
</feature>
<organism evidence="3 4">
    <name type="scientific">Hoeflea olei</name>
    <dbReference type="NCBI Taxonomy" id="1480615"/>
    <lineage>
        <taxon>Bacteria</taxon>
        <taxon>Pseudomonadati</taxon>
        <taxon>Pseudomonadota</taxon>
        <taxon>Alphaproteobacteria</taxon>
        <taxon>Hyphomicrobiales</taxon>
        <taxon>Rhizobiaceae</taxon>
        <taxon>Hoeflea</taxon>
    </lineage>
</organism>
<protein>
    <recommendedName>
        <fullName evidence="2">DUF2157 domain-containing protein</fullName>
    </recommendedName>
</protein>
<sequence>MLRRYLAREIEVWTRSGLLQPGQGEVLLADHDRRHSGFSLSGVLAVLAAVLFGAAVVALVAANWEGIPRVMRVAGLLALIAAGLGLAAAALRRGAAWVAEAALVFALLCYGAGLALIGQMYHISGDATAFTLTWAVGALVVALSFSSALASAGAGALVLGYMASEADVFSGISGSFANVGAYATALALILATAFAAWRARSALAGHLSAIAFVGWTLWVIDDTTTLDPGYVLAALGAAAFALGSFAPASVAGVIPRHGALSGYGAVMLLVGLAMVQASLIAPASLIGSGLVTEMAMAALILVASVVVLAVAGGENRLARRFAYFAFTCETIYVVGETLGSLLGSSGFLFLGGLLLALIAFAVMKIEKRFKKTREASA</sequence>
<comment type="caution">
    <text evidence="3">The sequence shown here is derived from an EMBL/GenBank/DDBJ whole genome shotgun (WGS) entry which is preliminary data.</text>
</comment>
<keyword evidence="1" id="KW-0812">Transmembrane</keyword>
<feature type="transmembrane region" description="Helical" evidence="1">
    <location>
        <begin position="97"/>
        <end position="117"/>
    </location>
</feature>
<evidence type="ECO:0000313" key="4">
    <source>
        <dbReference type="Proteomes" id="UP000094795"/>
    </source>
</evidence>
<dbReference type="STRING" id="1480615.AWJ14_20950"/>
<evidence type="ECO:0000256" key="1">
    <source>
        <dbReference type="SAM" id="Phobius"/>
    </source>
</evidence>
<feature type="transmembrane region" description="Helical" evidence="1">
    <location>
        <begin position="232"/>
        <end position="254"/>
    </location>
</feature>
<feature type="transmembrane region" description="Helical" evidence="1">
    <location>
        <begin position="341"/>
        <end position="363"/>
    </location>
</feature>
<evidence type="ECO:0000259" key="2">
    <source>
        <dbReference type="Pfam" id="PF09925"/>
    </source>
</evidence>
<feature type="transmembrane region" description="Helical" evidence="1">
    <location>
        <begin position="203"/>
        <end position="220"/>
    </location>
</feature>
<accession>A0A1C1YZ97</accession>